<reference evidence="1" key="1">
    <citation type="journal article" date="2015" name="Chem. Sci.">
        <title>Biosynthesis of trioxacarcin revealing a different starter unit and complex tailoring steps for type II polyketide synthase.</title>
        <authorList>
            <person name="Zhang M."/>
            <person name="Hou X.-F."/>
            <person name="Qi L.-H."/>
            <person name="Yin Y."/>
            <person name="Li Q."/>
            <person name="Pan H.-X."/>
            <person name="Chen X.-Y."/>
            <person name="Tang G.-L."/>
        </authorList>
    </citation>
    <scope>NUCLEOTIDE SEQUENCE</scope>
    <source>
        <strain evidence="1">DO-45</strain>
    </source>
</reference>
<accession>A0A0K1H2W5</accession>
<dbReference type="EMBL" id="KP410250">
    <property type="protein sequence ID" value="AKT74253.1"/>
    <property type="molecule type" value="Genomic_DNA"/>
</dbReference>
<protein>
    <recommendedName>
        <fullName evidence="2">Carboxypeptidase regulatory-like domain-containing protein</fullName>
    </recommendedName>
</protein>
<dbReference type="AlphaFoldDB" id="A0A0K1H2W5"/>
<dbReference type="SUPFAM" id="SSF49464">
    <property type="entry name" value="Carboxypeptidase regulatory domain-like"/>
    <property type="match status" value="1"/>
</dbReference>
<proteinExistence type="predicted"/>
<name>A0A0K1H2W5_9ACTN</name>
<dbReference type="InterPro" id="IPR008969">
    <property type="entry name" value="CarboxyPept-like_regulatory"/>
</dbReference>
<evidence type="ECO:0000313" key="1">
    <source>
        <dbReference type="EMBL" id="AKT74253.1"/>
    </source>
</evidence>
<sequence>MALPVHAHHFGELVPVLTGRVQDREGRPVRGAAVTVIDAHGRQLVRGVTGESGEYAAAGLPEGYLSIVVSAPGLHPMVRQTLLQTGMAARADFALHGRPQGRHARSARVISAPS</sequence>
<organism evidence="1">
    <name type="scientific">Streptomyces bottropensis</name>
    <dbReference type="NCBI Taxonomy" id="42235"/>
    <lineage>
        <taxon>Bacteria</taxon>
        <taxon>Bacillati</taxon>
        <taxon>Actinomycetota</taxon>
        <taxon>Actinomycetes</taxon>
        <taxon>Kitasatosporales</taxon>
        <taxon>Streptomycetaceae</taxon>
        <taxon>Streptomyces</taxon>
    </lineage>
</organism>
<dbReference type="Pfam" id="PF13620">
    <property type="entry name" value="CarboxypepD_reg"/>
    <property type="match status" value="1"/>
</dbReference>
<evidence type="ECO:0008006" key="2">
    <source>
        <dbReference type="Google" id="ProtNLM"/>
    </source>
</evidence>
<dbReference type="Gene3D" id="2.60.40.1120">
    <property type="entry name" value="Carboxypeptidase-like, regulatory domain"/>
    <property type="match status" value="1"/>
</dbReference>